<dbReference type="InterPro" id="IPR026895">
    <property type="entry name" value="EMC1"/>
</dbReference>
<dbReference type="InterPro" id="IPR011678">
    <property type="entry name" value="EMC1_C"/>
</dbReference>
<evidence type="ECO:0000313" key="12">
    <source>
        <dbReference type="EMBL" id="KNC53424.1"/>
    </source>
</evidence>
<keyword evidence="9" id="KW-0325">Glycoprotein</keyword>
<dbReference type="STRING" id="461836.A0A0L0DM74"/>
<dbReference type="eggNOG" id="KOG2103">
    <property type="taxonomic scope" value="Eukaryota"/>
</dbReference>
<keyword evidence="5" id="KW-0732">Signal</keyword>
<feature type="domain" description="ER membrane protein complex subunit 1 C-terminal" evidence="11">
    <location>
        <begin position="606"/>
        <end position="811"/>
    </location>
</feature>
<comment type="similarity">
    <text evidence="2">Belongs to the EMC1 family.</text>
</comment>
<evidence type="ECO:0000256" key="7">
    <source>
        <dbReference type="ARBA" id="ARBA00022989"/>
    </source>
</evidence>
<reference evidence="12 13" key="1">
    <citation type="submission" date="2010-05" db="EMBL/GenBank/DDBJ databases">
        <title>The Genome Sequence of Thecamonas trahens ATCC 50062.</title>
        <authorList>
            <consortium name="The Broad Institute Genome Sequencing Platform"/>
            <person name="Russ C."/>
            <person name="Cuomo C."/>
            <person name="Shea T."/>
            <person name="Young S.K."/>
            <person name="Zeng Q."/>
            <person name="Koehrsen M."/>
            <person name="Haas B."/>
            <person name="Borodovsky M."/>
            <person name="Guigo R."/>
            <person name="Alvarado L."/>
            <person name="Berlin A."/>
            <person name="Bochicchio J."/>
            <person name="Borenstein D."/>
            <person name="Chapman S."/>
            <person name="Chen Z."/>
            <person name="Freedman E."/>
            <person name="Gellesch M."/>
            <person name="Goldberg J."/>
            <person name="Griggs A."/>
            <person name="Gujja S."/>
            <person name="Heilman E."/>
            <person name="Heiman D."/>
            <person name="Hepburn T."/>
            <person name="Howarth C."/>
            <person name="Jen D."/>
            <person name="Larson L."/>
            <person name="Mehta T."/>
            <person name="Park D."/>
            <person name="Pearson M."/>
            <person name="Roberts A."/>
            <person name="Saif S."/>
            <person name="Shenoy N."/>
            <person name="Sisk P."/>
            <person name="Stolte C."/>
            <person name="Sykes S."/>
            <person name="Thomson T."/>
            <person name="Walk T."/>
            <person name="White J."/>
            <person name="Yandava C."/>
            <person name="Burger G."/>
            <person name="Gray M.W."/>
            <person name="Holland P.W.H."/>
            <person name="King N."/>
            <person name="Lang F.B.F."/>
            <person name="Roger A.J."/>
            <person name="Ruiz-Trillo I."/>
            <person name="Lander E."/>
            <person name="Nusbaum C."/>
        </authorList>
    </citation>
    <scope>NUCLEOTIDE SEQUENCE [LARGE SCALE GENOMIC DNA]</scope>
    <source>
        <strain evidence="12 13">ATCC 50062</strain>
    </source>
</reference>
<sequence>MVDAVKGKVLARRDVLGLDPLSKVVLACAADASACAVFAASADGGLAGASFALGAGTSMPAGSTTLRPLAGSVAPVESLHVSGSGDVLAVGGDGTLAALSCSSGKASSCAARSIALDAPLALPATVSPSPVAKASLRHGLFAVVDSAGAALVVAAKDATALPGNTAAAGVGLAKDGTVYVAAASSDPVSGALTLAVYDTHGLPLANFALDAPQLAASAAGLPRFVSPLVYATKSGSVSLRLMVTTTGGTVAIVKASLNSAKPPTLAWLRHEGLASVVDSAFCELPAPAGSADEEAELHSALGIGGGASPGPLPLVSQALARLSYQAARVVPGLVHAAEQAVDAIGAVFGRDPTALPPTSSDGTLAADLFGFNKAIVLAVFANADAIAVLPVPGAPLDVLVVASSASTQSSRAVRLVAATGAIVAAVDLPFAATTVVDAAGTPASPALAAALGRPLDGVVLVIDAAGAPHLVAAAPSLAELAVPGLAASLADHVYMHKITADAVVGLGYDKASGELVKTWAVAVPQGASVAAVATGLAGGAVASPAVVLPDETVLYRYLNPHLVAFAVASPATSTLRIVAVDGVSGSTVVDVRIAYAAPPTALAIVDNALVYSYYNTRDARFELGVTDMFEPEYVDHSSYNATLEPVALPPPALASAAFLSPTPFVAMGASATALGITGKDVLLYAPHRGVYALSRRLLDGRRLAPPAQPAPGTVAYEYSLPLGLTQLLSHARQVEGITTIVAAPCELESHSLVLAYGSPDVFFTRVAPSGEFDLLGDAFQYGGLMLTMVALPLGMFVLKSLVERKDLAAKW</sequence>
<dbReference type="RefSeq" id="XP_013754461.1">
    <property type="nucleotide sequence ID" value="XM_013899007.1"/>
</dbReference>
<feature type="transmembrane region" description="Helical" evidence="10">
    <location>
        <begin position="778"/>
        <end position="798"/>
    </location>
</feature>
<dbReference type="GO" id="GO:0072546">
    <property type="term" value="C:EMC complex"/>
    <property type="evidence" value="ECO:0007669"/>
    <property type="project" value="InterPro"/>
</dbReference>
<dbReference type="Proteomes" id="UP000054408">
    <property type="component" value="Unassembled WGS sequence"/>
</dbReference>
<evidence type="ECO:0000256" key="5">
    <source>
        <dbReference type="ARBA" id="ARBA00022729"/>
    </source>
</evidence>
<keyword evidence="4 10" id="KW-0812">Transmembrane</keyword>
<dbReference type="EMBL" id="GL349481">
    <property type="protein sequence ID" value="KNC53424.1"/>
    <property type="molecule type" value="Genomic_DNA"/>
</dbReference>
<evidence type="ECO:0000256" key="3">
    <source>
        <dbReference type="ARBA" id="ARBA00020824"/>
    </source>
</evidence>
<proteinExistence type="inferred from homology"/>
<evidence type="ECO:0000256" key="9">
    <source>
        <dbReference type="ARBA" id="ARBA00023180"/>
    </source>
</evidence>
<keyword evidence="8 10" id="KW-0472">Membrane</keyword>
<evidence type="ECO:0000256" key="10">
    <source>
        <dbReference type="SAM" id="Phobius"/>
    </source>
</evidence>
<keyword evidence="6" id="KW-0256">Endoplasmic reticulum</keyword>
<accession>A0A0L0DM74</accession>
<evidence type="ECO:0000256" key="2">
    <source>
        <dbReference type="ARBA" id="ARBA00007904"/>
    </source>
</evidence>
<dbReference type="GeneID" id="25567508"/>
<dbReference type="PANTHER" id="PTHR21573">
    <property type="entry name" value="ER MEMBRANE PROTEIN COMPLEX SUBUNIT 1"/>
    <property type="match status" value="1"/>
</dbReference>
<evidence type="ECO:0000256" key="1">
    <source>
        <dbReference type="ARBA" id="ARBA00004115"/>
    </source>
</evidence>
<evidence type="ECO:0000259" key="11">
    <source>
        <dbReference type="Pfam" id="PF07774"/>
    </source>
</evidence>
<keyword evidence="13" id="KW-1185">Reference proteome</keyword>
<dbReference type="OrthoDB" id="28092at2759"/>
<dbReference type="PANTHER" id="PTHR21573:SF0">
    <property type="entry name" value="ER MEMBRANE PROTEIN COMPLEX SUBUNIT 1"/>
    <property type="match status" value="1"/>
</dbReference>
<evidence type="ECO:0000256" key="8">
    <source>
        <dbReference type="ARBA" id="ARBA00023136"/>
    </source>
</evidence>
<organism evidence="12 13">
    <name type="scientific">Thecamonas trahens ATCC 50062</name>
    <dbReference type="NCBI Taxonomy" id="461836"/>
    <lineage>
        <taxon>Eukaryota</taxon>
        <taxon>Apusozoa</taxon>
        <taxon>Apusomonadida</taxon>
        <taxon>Apusomonadidae</taxon>
        <taxon>Thecamonas</taxon>
    </lineage>
</organism>
<evidence type="ECO:0000313" key="13">
    <source>
        <dbReference type="Proteomes" id="UP000054408"/>
    </source>
</evidence>
<protein>
    <recommendedName>
        <fullName evidence="3">ER membrane protein complex subunit 1</fullName>
    </recommendedName>
</protein>
<comment type="subcellular location">
    <subcellularLocation>
        <location evidence="1">Endoplasmic reticulum membrane</location>
        <topology evidence="1">Single-pass type I membrane protein</topology>
    </subcellularLocation>
</comment>
<dbReference type="GO" id="GO:0034975">
    <property type="term" value="P:protein folding in endoplasmic reticulum"/>
    <property type="evidence" value="ECO:0007669"/>
    <property type="project" value="TreeGrafter"/>
</dbReference>
<name>A0A0L0DM74_THETB</name>
<gene>
    <name evidence="12" type="ORF">AMSG_08932</name>
</gene>
<dbReference type="AlphaFoldDB" id="A0A0L0DM74"/>
<keyword evidence="7 10" id="KW-1133">Transmembrane helix</keyword>
<evidence type="ECO:0000256" key="6">
    <source>
        <dbReference type="ARBA" id="ARBA00022824"/>
    </source>
</evidence>
<evidence type="ECO:0000256" key="4">
    <source>
        <dbReference type="ARBA" id="ARBA00022692"/>
    </source>
</evidence>
<dbReference type="Pfam" id="PF07774">
    <property type="entry name" value="EMC1_C"/>
    <property type="match status" value="1"/>
</dbReference>